<dbReference type="RefSeq" id="WP_230509791.1">
    <property type="nucleotide sequence ID" value="NZ_JAJITD010000005.1"/>
</dbReference>
<evidence type="ECO:0000313" key="2">
    <source>
        <dbReference type="EMBL" id="MCC8393501.1"/>
    </source>
</evidence>
<dbReference type="GO" id="GO:0005524">
    <property type="term" value="F:ATP binding"/>
    <property type="evidence" value="ECO:0007669"/>
    <property type="project" value="UniProtKB-KW"/>
</dbReference>
<proteinExistence type="predicted"/>
<protein>
    <submittedName>
        <fullName evidence="2">ATP-binding protein</fullName>
    </submittedName>
</protein>
<keyword evidence="3" id="KW-1185">Reference proteome</keyword>
<feature type="compositionally biased region" description="Basic and acidic residues" evidence="1">
    <location>
        <begin position="331"/>
        <end position="346"/>
    </location>
</feature>
<evidence type="ECO:0000256" key="1">
    <source>
        <dbReference type="SAM" id="MobiDB-lite"/>
    </source>
</evidence>
<name>A0ABS8JUB5_9BURK</name>
<reference evidence="2 3" key="1">
    <citation type="submission" date="2021-11" db="EMBL/GenBank/DDBJ databases">
        <authorList>
            <person name="Oh E.-T."/>
            <person name="Kim S.-B."/>
        </authorList>
    </citation>
    <scope>NUCLEOTIDE SEQUENCE [LARGE SCALE GENOMIC DNA]</scope>
    <source>
        <strain evidence="2 3">MMS20-SJTR3</strain>
    </source>
</reference>
<dbReference type="InterPro" id="IPR036890">
    <property type="entry name" value="HATPase_C_sf"/>
</dbReference>
<organism evidence="2 3">
    <name type="scientific">Paraburkholderia sejongensis</name>
    <dbReference type="NCBI Taxonomy" id="2886946"/>
    <lineage>
        <taxon>Bacteria</taxon>
        <taxon>Pseudomonadati</taxon>
        <taxon>Pseudomonadota</taxon>
        <taxon>Betaproteobacteria</taxon>
        <taxon>Burkholderiales</taxon>
        <taxon>Burkholderiaceae</taxon>
        <taxon>Paraburkholderia</taxon>
    </lineage>
</organism>
<dbReference type="EMBL" id="JAJITD010000005">
    <property type="protein sequence ID" value="MCC8393501.1"/>
    <property type="molecule type" value="Genomic_DNA"/>
</dbReference>
<dbReference type="SUPFAM" id="SSF55874">
    <property type="entry name" value="ATPase domain of HSP90 chaperone/DNA topoisomerase II/histidine kinase"/>
    <property type="match status" value="1"/>
</dbReference>
<keyword evidence="2" id="KW-0067">ATP-binding</keyword>
<dbReference type="Gene3D" id="3.30.565.10">
    <property type="entry name" value="Histidine kinase-like ATPase, C-terminal domain"/>
    <property type="match status" value="1"/>
</dbReference>
<dbReference type="Proteomes" id="UP001431019">
    <property type="component" value="Unassembled WGS sequence"/>
</dbReference>
<feature type="region of interest" description="Disordered" evidence="1">
    <location>
        <begin position="331"/>
        <end position="350"/>
    </location>
</feature>
<keyword evidence="2" id="KW-0547">Nucleotide-binding</keyword>
<dbReference type="Pfam" id="PF13589">
    <property type="entry name" value="HATPase_c_3"/>
    <property type="match status" value="1"/>
</dbReference>
<gene>
    <name evidence="2" type="ORF">LJ656_12950</name>
</gene>
<evidence type="ECO:0000313" key="3">
    <source>
        <dbReference type="Proteomes" id="UP001431019"/>
    </source>
</evidence>
<comment type="caution">
    <text evidence="2">The sequence shown here is derived from an EMBL/GenBank/DDBJ whole genome shotgun (WGS) entry which is preliminary data.</text>
</comment>
<accession>A0ABS8JUB5</accession>
<sequence>MALELKIGLDAINSYRRLAYTPWHALAEFIDNSTQAYFDNKDVLDEAFKKEGEILEVSIAYDKDAGELRISDNSIGMSLEDLEHALHVALPPKNTAGRSKYGMGLKTAACWLGNVWTVKTKKLGETVEHQATINVEKIAAGQGALEYKAIGGRLPEKHYTLVEISDLNRSFQGRTLGKIREFLSSMYREDFRLKRLRLTWNGTPLEWKELDDRLLTAINGARYKKDFSFEVEGRKVHGWVGILDRGGRADAGFSVIHCGRVVRGWPDSWRPSSLYGQFQGSNDLVNQRLVGEIHLDGFEVSHTKDDILWLGDHEEQVEKKLLECCEDYRETARDRRKGDDDERGPSEAETNVALDELKKELTSPEMVDAILVDPVPPPEVVDTQIQTISESISGFEATFSAVVGTLNVKGYLRTDMSPNDPYVTHDSTHETEVLIIINQTHPHWKQLKGSDGVLNYLRHCVYDGIAEWQAKHKSAGINPNTITILKDRLLRVPFDIEMNTGDET</sequence>